<feature type="signal peptide" evidence="1">
    <location>
        <begin position="1"/>
        <end position="20"/>
    </location>
</feature>
<keyword evidence="1" id="KW-0732">Signal</keyword>
<dbReference type="PANTHER" id="PTHR30441:SF4">
    <property type="entry name" value="PROTEIN ASMA"/>
    <property type="match status" value="1"/>
</dbReference>
<feature type="domain" description="AsmA" evidence="2">
    <location>
        <begin position="326"/>
        <end position="513"/>
    </location>
</feature>
<dbReference type="InterPro" id="IPR007844">
    <property type="entry name" value="AsmA"/>
</dbReference>
<dbReference type="Pfam" id="PF05170">
    <property type="entry name" value="AsmA"/>
    <property type="match status" value="1"/>
</dbReference>
<dbReference type="GO" id="GO:0005886">
    <property type="term" value="C:plasma membrane"/>
    <property type="evidence" value="ECO:0007669"/>
    <property type="project" value="TreeGrafter"/>
</dbReference>
<comment type="caution">
    <text evidence="3">The sequence shown here is derived from an EMBL/GenBank/DDBJ whole genome shotgun (WGS) entry which is preliminary data.</text>
</comment>
<protein>
    <submittedName>
        <fullName evidence="3">AsmA protein</fullName>
    </submittedName>
</protein>
<proteinExistence type="predicted"/>
<keyword evidence="4" id="KW-1185">Reference proteome</keyword>
<organism evidence="3 4">
    <name type="scientific">Prosthecomicrobium pneumaticum</name>
    <dbReference type="NCBI Taxonomy" id="81895"/>
    <lineage>
        <taxon>Bacteria</taxon>
        <taxon>Pseudomonadati</taxon>
        <taxon>Pseudomonadota</taxon>
        <taxon>Alphaproteobacteria</taxon>
        <taxon>Hyphomicrobiales</taxon>
        <taxon>Kaistiaceae</taxon>
        <taxon>Prosthecomicrobium</taxon>
    </lineage>
</organism>
<dbReference type="EMBL" id="JACHOO010000002">
    <property type="protein sequence ID" value="MBB5752316.1"/>
    <property type="molecule type" value="Genomic_DNA"/>
</dbReference>
<feature type="chain" id="PRO_5030845515" evidence="1">
    <location>
        <begin position="21"/>
        <end position="601"/>
    </location>
</feature>
<dbReference type="GO" id="GO:0090313">
    <property type="term" value="P:regulation of protein targeting to membrane"/>
    <property type="evidence" value="ECO:0007669"/>
    <property type="project" value="TreeGrafter"/>
</dbReference>
<evidence type="ECO:0000313" key="4">
    <source>
        <dbReference type="Proteomes" id="UP000523821"/>
    </source>
</evidence>
<sequence>MKRLLIPVLLVAAAVAAALSATPFLVSTDMVATALTRHVLGWTGQTLAFSGTPAVRFDHGLSIRFQDARIGPADAPLAEMDALVVRVGMLALLFGRLETKSFELDRPHFHLSPEAAHLARYAFDDDPVKSRFGRVMIRSGTLVYRDAAGAPAFSADAIDAEFDWPSTAAAFDAHGWLAWRGEPVEFGATIANPAALADGRSTTLRLSLGAKPVRASFSGTTQTAGGFVAEGQLSLSTASLRDLSAWLDGPGGSGATFGPASVEGRARLAADGLSFSQATLRLDGNEAEGALSLSPGTARPALAGTLALDRLDLTPYADALVAATGGPRRWSTFPVPTGLLDALDIDLRLSANEVLTGRVRLGRSAAALNISAGRLAASLGEAQLLGGRLVGSLDLGPKAGGAAARLSARLDGIPARLALSDLLGLGAVDGIGGGEVTLGAQGATLGALIGSLSGDGRVRITRGTIAGLDVGAIVRAVNTGSFSPLNSLVGGSTGFEQLTAGLSIGDGEVRTGDLSIRGSGYTVELVGRAPIGTTSISGRGQLLVERAARRPDGPADTVPVPFLLGGHWDAPTLVPDFDGILDHADAGAAPGPIRLGFLSPR</sequence>
<dbReference type="AlphaFoldDB" id="A0A7W9CVJ9"/>
<dbReference type="RefSeq" id="WP_183853852.1">
    <property type="nucleotide sequence ID" value="NZ_JACHOO010000002.1"/>
</dbReference>
<accession>A0A7W9CVJ9</accession>
<evidence type="ECO:0000313" key="3">
    <source>
        <dbReference type="EMBL" id="MBB5752316.1"/>
    </source>
</evidence>
<name>A0A7W9CVJ9_9HYPH</name>
<dbReference type="InterPro" id="IPR052894">
    <property type="entry name" value="AsmA-related"/>
</dbReference>
<dbReference type="PANTHER" id="PTHR30441">
    <property type="entry name" value="DUF748 DOMAIN-CONTAINING PROTEIN"/>
    <property type="match status" value="1"/>
</dbReference>
<evidence type="ECO:0000256" key="1">
    <source>
        <dbReference type="SAM" id="SignalP"/>
    </source>
</evidence>
<reference evidence="3 4" key="1">
    <citation type="submission" date="2020-08" db="EMBL/GenBank/DDBJ databases">
        <title>Genomic Encyclopedia of Type Strains, Phase IV (KMG-IV): sequencing the most valuable type-strain genomes for metagenomic binning, comparative biology and taxonomic classification.</title>
        <authorList>
            <person name="Goeker M."/>
        </authorList>
    </citation>
    <scope>NUCLEOTIDE SEQUENCE [LARGE SCALE GENOMIC DNA]</scope>
    <source>
        <strain evidence="3 4">DSM 16268</strain>
    </source>
</reference>
<dbReference type="Proteomes" id="UP000523821">
    <property type="component" value="Unassembled WGS sequence"/>
</dbReference>
<evidence type="ECO:0000259" key="2">
    <source>
        <dbReference type="Pfam" id="PF05170"/>
    </source>
</evidence>
<gene>
    <name evidence="3" type="ORF">GGQ63_001368</name>
</gene>